<dbReference type="Pfam" id="PF00041">
    <property type="entry name" value="fn3"/>
    <property type="match status" value="1"/>
</dbReference>
<comment type="caution">
    <text evidence="3">The sequence shown here is derived from an EMBL/GenBank/DDBJ whole genome shotgun (WGS) entry which is preliminary data.</text>
</comment>
<dbReference type="AlphaFoldDB" id="A0A9D1KI87"/>
<reference evidence="3" key="1">
    <citation type="submission" date="2020-10" db="EMBL/GenBank/DDBJ databases">
        <authorList>
            <person name="Gilroy R."/>
        </authorList>
    </citation>
    <scope>NUCLEOTIDE SEQUENCE</scope>
    <source>
        <strain evidence="3">ChiHecec2B26-709</strain>
    </source>
</reference>
<feature type="chain" id="PRO_5039480719" evidence="1">
    <location>
        <begin position="22"/>
        <end position="1210"/>
    </location>
</feature>
<dbReference type="InterPro" id="IPR003961">
    <property type="entry name" value="FN3_dom"/>
</dbReference>
<dbReference type="Proteomes" id="UP000886881">
    <property type="component" value="Unassembled WGS sequence"/>
</dbReference>
<evidence type="ECO:0000259" key="2">
    <source>
        <dbReference type="PROSITE" id="PS50853"/>
    </source>
</evidence>
<dbReference type="SMART" id="SM00060">
    <property type="entry name" value="FN3"/>
    <property type="match status" value="3"/>
</dbReference>
<proteinExistence type="predicted"/>
<evidence type="ECO:0000313" key="4">
    <source>
        <dbReference type="Proteomes" id="UP000886881"/>
    </source>
</evidence>
<dbReference type="Gene3D" id="2.60.40.10">
    <property type="entry name" value="Immunoglobulins"/>
    <property type="match status" value="1"/>
</dbReference>
<dbReference type="EMBL" id="DVLC01000077">
    <property type="protein sequence ID" value="HIT47019.1"/>
    <property type="molecule type" value="Genomic_DNA"/>
</dbReference>
<reference evidence="3" key="2">
    <citation type="journal article" date="2021" name="PeerJ">
        <title>Extensive microbial diversity within the chicken gut microbiome revealed by metagenomics and culture.</title>
        <authorList>
            <person name="Gilroy R."/>
            <person name="Ravi A."/>
            <person name="Getino M."/>
            <person name="Pursley I."/>
            <person name="Horton D.L."/>
            <person name="Alikhan N.F."/>
            <person name="Baker D."/>
            <person name="Gharbi K."/>
            <person name="Hall N."/>
            <person name="Watson M."/>
            <person name="Adriaenssens E.M."/>
            <person name="Foster-Nyarko E."/>
            <person name="Jarju S."/>
            <person name="Secka A."/>
            <person name="Antonio M."/>
            <person name="Oren A."/>
            <person name="Chaudhuri R.R."/>
            <person name="La Ragione R."/>
            <person name="Hildebrand F."/>
            <person name="Pallen M.J."/>
        </authorList>
    </citation>
    <scope>NUCLEOTIDE SEQUENCE</scope>
    <source>
        <strain evidence="3">ChiHecec2B26-709</strain>
    </source>
</reference>
<feature type="signal peptide" evidence="1">
    <location>
        <begin position="1"/>
        <end position="21"/>
    </location>
</feature>
<feature type="domain" description="Fibronectin type-III" evidence="2">
    <location>
        <begin position="158"/>
        <end position="255"/>
    </location>
</feature>
<dbReference type="InterPro" id="IPR011050">
    <property type="entry name" value="Pectin_lyase_fold/virulence"/>
</dbReference>
<dbReference type="InterPro" id="IPR013783">
    <property type="entry name" value="Ig-like_fold"/>
</dbReference>
<organism evidence="3 4">
    <name type="scientific">Candidatus Cryptobacteroides merdipullorum</name>
    <dbReference type="NCBI Taxonomy" id="2840771"/>
    <lineage>
        <taxon>Bacteria</taxon>
        <taxon>Pseudomonadati</taxon>
        <taxon>Bacteroidota</taxon>
        <taxon>Bacteroidia</taxon>
        <taxon>Bacteroidales</taxon>
        <taxon>Candidatus Cryptobacteroides</taxon>
    </lineage>
</organism>
<dbReference type="PROSITE" id="PS50853">
    <property type="entry name" value="FN3"/>
    <property type="match status" value="1"/>
</dbReference>
<dbReference type="PROSITE" id="PS51257">
    <property type="entry name" value="PROKAR_LIPOPROTEIN"/>
    <property type="match status" value="1"/>
</dbReference>
<dbReference type="SUPFAM" id="SSF49265">
    <property type="entry name" value="Fibronectin type III"/>
    <property type="match status" value="1"/>
</dbReference>
<dbReference type="SUPFAM" id="SSF51126">
    <property type="entry name" value="Pectin lyase-like"/>
    <property type="match status" value="1"/>
</dbReference>
<protein>
    <submittedName>
        <fullName evidence="3">Fibronectin type III domain-containing protein</fullName>
    </submittedName>
</protein>
<evidence type="ECO:0000313" key="3">
    <source>
        <dbReference type="EMBL" id="HIT47019.1"/>
    </source>
</evidence>
<gene>
    <name evidence="3" type="ORF">IAC35_04080</name>
</gene>
<evidence type="ECO:0000256" key="1">
    <source>
        <dbReference type="SAM" id="SignalP"/>
    </source>
</evidence>
<dbReference type="CDD" id="cd00063">
    <property type="entry name" value="FN3"/>
    <property type="match status" value="1"/>
</dbReference>
<accession>A0A9D1KI87</accession>
<dbReference type="InterPro" id="IPR036116">
    <property type="entry name" value="FN3_sf"/>
</dbReference>
<name>A0A9D1KI87_9BACT</name>
<keyword evidence="1" id="KW-0732">Signal</keyword>
<sequence>MKRISSIFTTAFCALGLMSLAAGCVEQIPPVIEDLELSSVLTPSEAYASVSATDGNTVTFTWTNSNAATEYLLQIYQFSADKEIQPALGEITEEMLSGMVPEEVTVTPAESGTSTSASLELEREFSYYARVRAQNPDLSPSKWAVFPYPIDTYSVMDPVEAVNLVERTSNSITVSWMLAADDTDGITEIRVSPNPDNSDEAYKVYPVEAGATQCVVDHLKPSTRYTVAVHYKSANRGEVKAWTRPELGSAISVSDTGAFRQALREAADAESPIQISVAYNGGEPYDMGKMDVVGPLEVYGEQTLDGASPVVLGYFEMAVPGSTYNYTDCTDPQNPVPGSIENILGATSLKVEALSLDGNGYEYGSLISFGAAFPAESVVEVSVKNNEISGYAKGVFTIDNASKTVNFGEIRFESNIISDTQGSGGDGFDIRSNNTIGSIVFRNNTVTDGMRTFFRIDAGTIGSFEFSSNTVNNLCFGTSNNDGLLKLGNGPKGDDGDAARTVTVTGTYILKDNLFLNNNNSESNTVLFSTKCTALPTEVSGNFFYNNSPKFFYTGESGEKANKDFLQEDAIADGGAMLSADPCYDSEKGIFNVTSQAVLAAEAGDPRWLEAYVPEPDKPLEPAEYGAYWNLTDTDTFDDVISASCVRGNLKFIVKSSPINVTGSGFEFTAEPTFDFNGVPDDCTVAFLVDGPGSVILSSVASESGSDNDHITVALGSEDGSSIEVHGAAYAGEEGAKIAFPSIMNGERHLVYLYGCDPIVMTQLSWVEDTNTGEAPVLETPSNFVFSCGEPVADDTFEGDVTLTWDAVPYAGSYTVTVTGPDGVPAESSVTDPTFVLTPSTMTPGDYTITVQAIPAETDLSREPSEVSEPVTFTVKETLKPVYVETTWGADYFTRLEAFLGAEEAASGVAEDFVFENLGYVSGGKAVKIGTTGGAKRAQTGGGKAGEQASWQIMVGGPGTLVVNAISSGDPRKVVVALGDTELGEYDAPDSDLSPVDITVQISDAVAGSIVNVYSSSGNINFMSFTWTPDPTGEIYDETAINEEYHADFSDATKFPAGDYEEAKLVDKISYVGGSGKKITFDPGSKRVKFNGGPDLDENGIPENRYASFKITKPGIIYHYLRSSSGDDAKRNVTILLTKTVGGVLEKVELYSGMAPTGSGDAMELEVTAEHLAGADAAATIYFFNDQSKVPDNPDGKAVNIYQLGFKPAE</sequence>